<sequence length="114" mass="12545">MTYANGGLIPSKSEGKSEGKNKSLKERILNKKTLRTAGKRILIAFVALAVALVFALSAYIIMTDSYNTWWSFAVGTAAVLCLFVGFTYACVWIGLAVGDLCAKVINWWYDLPEE</sequence>
<keyword evidence="4" id="KW-1185">Reference proteome</keyword>
<proteinExistence type="predicted"/>
<keyword evidence="2" id="KW-0812">Transmembrane</keyword>
<name>A0A0K0N6S3_9CAUD</name>
<evidence type="ECO:0000256" key="2">
    <source>
        <dbReference type="SAM" id="Phobius"/>
    </source>
</evidence>
<feature type="transmembrane region" description="Helical" evidence="2">
    <location>
        <begin position="41"/>
        <end position="62"/>
    </location>
</feature>
<feature type="region of interest" description="Disordered" evidence="1">
    <location>
        <begin position="1"/>
        <end position="22"/>
    </location>
</feature>
<gene>
    <name evidence="3" type="ORF">GMA2_101</name>
</gene>
<reference evidence="3 4" key="1">
    <citation type="journal article" date="2015" name="PLoS ONE">
        <title>Lysis to Kill: Evaluation of the Lytic Abilities, and Genomics of Nine Bacteriophages Infective for Gordonia spp. and Their Potential Use in Activated Sludge Foam Biocontrol.</title>
        <authorList>
            <person name="Dyson Z.A."/>
            <person name="Tucci J."/>
            <person name="Seviour R.J."/>
            <person name="Petrovski S."/>
        </authorList>
    </citation>
    <scope>NUCLEOTIDE SEQUENCE [LARGE SCALE GENOMIC DNA]</scope>
</reference>
<evidence type="ECO:0000256" key="1">
    <source>
        <dbReference type="SAM" id="MobiDB-lite"/>
    </source>
</evidence>
<keyword evidence="2" id="KW-0472">Membrane</keyword>
<feature type="transmembrane region" description="Helical" evidence="2">
    <location>
        <begin position="68"/>
        <end position="95"/>
    </location>
</feature>
<keyword evidence="2" id="KW-1133">Transmembrane helix</keyword>
<protein>
    <submittedName>
        <fullName evidence="3">Uncharacterized protein</fullName>
    </submittedName>
</protein>
<feature type="compositionally biased region" description="Basic and acidic residues" evidence="1">
    <location>
        <begin position="13"/>
        <end position="22"/>
    </location>
</feature>
<dbReference type="Proteomes" id="UP000221359">
    <property type="component" value="Segment"/>
</dbReference>
<dbReference type="EMBL" id="KR063281">
    <property type="protein sequence ID" value="AKJ72639.1"/>
    <property type="molecule type" value="Genomic_DNA"/>
</dbReference>
<evidence type="ECO:0000313" key="3">
    <source>
        <dbReference type="EMBL" id="AKJ72639.1"/>
    </source>
</evidence>
<evidence type="ECO:0000313" key="4">
    <source>
        <dbReference type="Proteomes" id="UP000221359"/>
    </source>
</evidence>
<accession>A0A0K0N6S3</accession>
<organism evidence="3 4">
    <name type="scientific">Gordonia phage GMA2</name>
    <dbReference type="NCBI Taxonomy" id="1647283"/>
    <lineage>
        <taxon>Viruses</taxon>
        <taxon>Duplodnaviria</taxon>
        <taxon>Heunggongvirae</taxon>
        <taxon>Uroviricota</taxon>
        <taxon>Caudoviricetes</taxon>
        <taxon>Gimaduovirus</taxon>
        <taxon>Gimaduovirus GMA2</taxon>
    </lineage>
</organism>